<dbReference type="PROSITE" id="PS51782">
    <property type="entry name" value="LYSM"/>
    <property type="match status" value="1"/>
</dbReference>
<dbReference type="Gene3D" id="3.10.350.10">
    <property type="entry name" value="LysM domain"/>
    <property type="match status" value="1"/>
</dbReference>
<dbReference type="InterPro" id="IPR018392">
    <property type="entry name" value="LysM"/>
</dbReference>
<accession>A0A9J6RRD9</accession>
<reference evidence="2 3" key="1">
    <citation type="submission" date="2022-12" db="EMBL/GenBank/DDBJ databases">
        <title>Dasania phycosphaerae sp. nov., isolated from particulate material of the south coast of Korea.</title>
        <authorList>
            <person name="Jiang Y."/>
        </authorList>
    </citation>
    <scope>NUCLEOTIDE SEQUENCE [LARGE SCALE GENOMIC DNA]</scope>
    <source>
        <strain evidence="2 3">GY-19</strain>
    </source>
</reference>
<protein>
    <recommendedName>
        <fullName evidence="1">LysM domain-containing protein</fullName>
    </recommendedName>
</protein>
<evidence type="ECO:0000313" key="3">
    <source>
        <dbReference type="Proteomes" id="UP001069090"/>
    </source>
</evidence>
<dbReference type="EMBL" id="JAPTGG010000016">
    <property type="protein sequence ID" value="MCZ0866736.1"/>
    <property type="molecule type" value="Genomic_DNA"/>
</dbReference>
<dbReference type="AlphaFoldDB" id="A0A9J6RRD9"/>
<evidence type="ECO:0000259" key="1">
    <source>
        <dbReference type="PROSITE" id="PS51782"/>
    </source>
</evidence>
<dbReference type="RefSeq" id="WP_268905249.1">
    <property type="nucleotide sequence ID" value="NZ_JAPTGG010000016.1"/>
</dbReference>
<dbReference type="InterPro" id="IPR020012">
    <property type="entry name" value="LysM_FimV"/>
</dbReference>
<feature type="domain" description="LysM" evidence="1">
    <location>
        <begin position="170"/>
        <end position="225"/>
    </location>
</feature>
<dbReference type="NCBIfam" id="TIGR03505">
    <property type="entry name" value="FimV_core"/>
    <property type="match status" value="1"/>
</dbReference>
<sequence>MFNKRGVVAAIVFIVASATQADAPDRRVFENRYMSVQVGAEHAQTYLLQSIIEIQIPERFKTVGGSLNYLLKPYGFQIDDDPDSNEQYLLLMLALPEPHRQLGPVTLIDAITVLGGESFQALINPVKRTVRYQLCDGFGQFVSGEELASARKQWLEEKEKISPSLTDEEFTVLVKQGDSLSSIVNELDIAGITTDQTLVYLFQANPHAFVSSNMNYLLAGVTLTVPTVDPETLLTEFEASQFVDEHYRLWIQREVTP</sequence>
<dbReference type="NCBIfam" id="TIGR03748">
    <property type="entry name" value="conj_PilL"/>
    <property type="match status" value="1"/>
</dbReference>
<organism evidence="2 3">
    <name type="scientific">Dasania phycosphaerae</name>
    <dbReference type="NCBI Taxonomy" id="2950436"/>
    <lineage>
        <taxon>Bacteria</taxon>
        <taxon>Pseudomonadati</taxon>
        <taxon>Pseudomonadota</taxon>
        <taxon>Gammaproteobacteria</taxon>
        <taxon>Cellvibrionales</taxon>
        <taxon>Spongiibacteraceae</taxon>
        <taxon>Dasania</taxon>
    </lineage>
</organism>
<dbReference type="InterPro" id="IPR036779">
    <property type="entry name" value="LysM_dom_sf"/>
</dbReference>
<comment type="caution">
    <text evidence="2">The sequence shown here is derived from an EMBL/GenBank/DDBJ whole genome shotgun (WGS) entry which is preliminary data.</text>
</comment>
<dbReference type="InterPro" id="IPR022260">
    <property type="entry name" value="Integr_conj_element_PilL"/>
</dbReference>
<keyword evidence="3" id="KW-1185">Reference proteome</keyword>
<gene>
    <name evidence="2" type="ORF">O0V09_16105</name>
</gene>
<evidence type="ECO:0000313" key="2">
    <source>
        <dbReference type="EMBL" id="MCZ0866736.1"/>
    </source>
</evidence>
<proteinExistence type="predicted"/>
<dbReference type="Proteomes" id="UP001069090">
    <property type="component" value="Unassembled WGS sequence"/>
</dbReference>
<name>A0A9J6RRD9_9GAMM</name>